<comment type="caution">
    <text evidence="1">The sequence shown here is derived from an EMBL/GenBank/DDBJ whole genome shotgun (WGS) entry which is preliminary data.</text>
</comment>
<evidence type="ECO:0000313" key="2">
    <source>
        <dbReference type="Proteomes" id="UP000692954"/>
    </source>
</evidence>
<proteinExistence type="predicted"/>
<protein>
    <submittedName>
        <fullName evidence="1">Uncharacterized protein</fullName>
    </submittedName>
</protein>
<dbReference type="EMBL" id="CAJJDN010000109">
    <property type="protein sequence ID" value="CAD8116022.1"/>
    <property type="molecule type" value="Genomic_DNA"/>
</dbReference>
<keyword evidence="2" id="KW-1185">Reference proteome</keyword>
<sequence length="116" mass="14238">MALKLDLILSRQKQYIEEIQQIYKEQYSQFLIQPPQLQYLPSQIKNIKQFMQKDHLFTGMQIKDWKRRIFQNTEKTQNIQWKIIQKLQLKQSDRKTKSQEVKNIQLILKVQTKYLL</sequence>
<reference evidence="1" key="1">
    <citation type="submission" date="2021-01" db="EMBL/GenBank/DDBJ databases">
        <authorList>
            <consortium name="Genoscope - CEA"/>
            <person name="William W."/>
        </authorList>
    </citation>
    <scope>NUCLEOTIDE SEQUENCE</scope>
</reference>
<gene>
    <name evidence="1" type="ORF">PSON_ATCC_30995.1.T1090231</name>
</gene>
<organism evidence="1 2">
    <name type="scientific">Paramecium sonneborni</name>
    <dbReference type="NCBI Taxonomy" id="65129"/>
    <lineage>
        <taxon>Eukaryota</taxon>
        <taxon>Sar</taxon>
        <taxon>Alveolata</taxon>
        <taxon>Ciliophora</taxon>
        <taxon>Intramacronucleata</taxon>
        <taxon>Oligohymenophorea</taxon>
        <taxon>Peniculida</taxon>
        <taxon>Parameciidae</taxon>
        <taxon>Paramecium</taxon>
    </lineage>
</organism>
<accession>A0A8S1QK00</accession>
<evidence type="ECO:0000313" key="1">
    <source>
        <dbReference type="EMBL" id="CAD8116022.1"/>
    </source>
</evidence>
<name>A0A8S1QK00_9CILI</name>
<dbReference type="Proteomes" id="UP000692954">
    <property type="component" value="Unassembled WGS sequence"/>
</dbReference>
<dbReference type="AlphaFoldDB" id="A0A8S1QK00"/>